<protein>
    <submittedName>
        <fullName evidence="2">C26 family cysteine hydrolase domain-containing family</fullName>
    </submittedName>
</protein>
<evidence type="ECO:0000259" key="1">
    <source>
        <dbReference type="Pfam" id="PF00117"/>
    </source>
</evidence>
<dbReference type="PANTHER" id="PTHR42695:SF5">
    <property type="entry name" value="GLUTAMINE AMIDOTRANSFERASE YLR126C-RELATED"/>
    <property type="match status" value="1"/>
</dbReference>
<dbReference type="InterPro" id="IPR044992">
    <property type="entry name" value="ChyE-like"/>
</dbReference>
<dbReference type="PANTHER" id="PTHR42695">
    <property type="entry name" value="GLUTAMINE AMIDOTRANSFERASE YLR126C-RELATED"/>
    <property type="match status" value="1"/>
</dbReference>
<feature type="domain" description="Glutamine amidotransferase" evidence="1">
    <location>
        <begin position="73"/>
        <end position="191"/>
    </location>
</feature>
<dbReference type="GO" id="GO:0016787">
    <property type="term" value="F:hydrolase activity"/>
    <property type="evidence" value="ECO:0007669"/>
    <property type="project" value="UniProtKB-KW"/>
</dbReference>
<dbReference type="Gene3D" id="3.40.50.880">
    <property type="match status" value="1"/>
</dbReference>
<evidence type="ECO:0000313" key="3">
    <source>
        <dbReference type="Proteomes" id="UP000500791"/>
    </source>
</evidence>
<keyword evidence="2" id="KW-0378">Hydrolase</keyword>
<dbReference type="InterPro" id="IPR017926">
    <property type="entry name" value="GATASE"/>
</dbReference>
<dbReference type="PROSITE" id="PS51273">
    <property type="entry name" value="GATASE_TYPE_1"/>
    <property type="match status" value="1"/>
</dbReference>
<dbReference type="CDD" id="cd01741">
    <property type="entry name" value="GATase1_1"/>
    <property type="match status" value="1"/>
</dbReference>
<dbReference type="Pfam" id="PF00117">
    <property type="entry name" value="GATase"/>
    <property type="match status" value="1"/>
</dbReference>
<evidence type="ECO:0000313" key="2">
    <source>
        <dbReference type="EMBL" id="QIK40383.1"/>
    </source>
</evidence>
<dbReference type="GO" id="GO:0005829">
    <property type="term" value="C:cytosol"/>
    <property type="evidence" value="ECO:0007669"/>
    <property type="project" value="TreeGrafter"/>
</dbReference>
<dbReference type="RefSeq" id="WP_166189792.1">
    <property type="nucleotide sequence ID" value="NZ_CP049811.1"/>
</dbReference>
<name>A0A6G7VJV9_9RHOB</name>
<gene>
    <name evidence="2" type="ORF">G8E03_06135</name>
</gene>
<organism evidence="2 3">
    <name type="scientific">Pontivivens nitratireducens</name>
    <dbReference type="NCBI Taxonomy" id="2758038"/>
    <lineage>
        <taxon>Bacteria</taxon>
        <taxon>Pseudomonadati</taxon>
        <taxon>Pseudomonadota</taxon>
        <taxon>Alphaproteobacteria</taxon>
        <taxon>Rhodobacterales</taxon>
        <taxon>Paracoccaceae</taxon>
        <taxon>Pontivivens</taxon>
    </lineage>
</organism>
<accession>A0A6G7VJV9</accession>
<dbReference type="InterPro" id="IPR029062">
    <property type="entry name" value="Class_I_gatase-like"/>
</dbReference>
<sequence>MRIGILETGEVSGDMADKHGSYPPMFRRLLDAADGDLTYQTFSVVRGVMPDDPEQADAWLITGSRHGVYDPLPWMEPLKSFLRDCLARRVPVVGVCFGHQLLAEAMGGKVEKSDKGWGLGVHTYQITTRPDWMVTAGDTFSTRAVHQDQIVELPPETVVLARSEFCNYAALAYGDADAPIAISVQPHPEFDADFVREIILSRIGDAVPEDVGTAALETLDQPVHNVDWARWMIRFMRDAVARRAA</sequence>
<dbReference type="Proteomes" id="UP000500791">
    <property type="component" value="Chromosome"/>
</dbReference>
<dbReference type="EMBL" id="CP049811">
    <property type="protein sequence ID" value="QIK40383.1"/>
    <property type="molecule type" value="Genomic_DNA"/>
</dbReference>
<dbReference type="AlphaFoldDB" id="A0A6G7VJV9"/>
<dbReference type="KEGG" id="mon:G8E03_06135"/>
<reference evidence="2 3" key="1">
    <citation type="submission" date="2020-03" db="EMBL/GenBank/DDBJ databases">
        <title>Complete genome sequence of Monaibacterium sp. ALG8 with diverse plasmids.</title>
        <authorList>
            <person name="Sun C."/>
        </authorList>
    </citation>
    <scope>NUCLEOTIDE SEQUENCE [LARGE SCALE GENOMIC DNA]</scope>
    <source>
        <strain evidence="2 3">ALG8</strain>
    </source>
</reference>
<proteinExistence type="predicted"/>
<dbReference type="SUPFAM" id="SSF52317">
    <property type="entry name" value="Class I glutamine amidotransferase-like"/>
    <property type="match status" value="1"/>
</dbReference>
<keyword evidence="3" id="KW-1185">Reference proteome</keyword>